<dbReference type="Pfam" id="PF01494">
    <property type="entry name" value="FAD_binding_3"/>
    <property type="match status" value="1"/>
</dbReference>
<dbReference type="Gene3D" id="3.50.50.60">
    <property type="entry name" value="FAD/NAD(P)-binding domain"/>
    <property type="match status" value="1"/>
</dbReference>
<evidence type="ECO:0000259" key="3">
    <source>
        <dbReference type="Pfam" id="PF01494"/>
    </source>
</evidence>
<dbReference type="Proteomes" id="UP000281028">
    <property type="component" value="Unassembled WGS sequence"/>
</dbReference>
<dbReference type="AlphaFoldDB" id="A0A9Q5GWA7"/>
<accession>A0A9Q5GWA7</accession>
<dbReference type="InterPro" id="IPR036188">
    <property type="entry name" value="FAD/NAD-bd_sf"/>
</dbReference>
<evidence type="ECO:0000313" key="5">
    <source>
        <dbReference type="Proteomes" id="UP000281028"/>
    </source>
</evidence>
<dbReference type="PANTHER" id="PTHR13789:SF309">
    <property type="entry name" value="PUTATIVE (AFU_ORTHOLOGUE AFUA_6G14510)-RELATED"/>
    <property type="match status" value="1"/>
</dbReference>
<sequence length="381" mass="42390">MKAVIIGAGIGGLTTALVLAHYGIDYEIFDAAPANLPVGAGMLMGANAMNVLEKLDMAAPLRQRAVFPESIYIKDYRGEILQHISNTEVRDRYGNGSYAVHRAAVQDELIKGLKKPVQWGKKLTAIEEHENGVTARFEDGSSTAGDLLIGVDGIRSLVREKYIAPAQYRYSGQICWRAIVPMTLPPEEINTTAEVWGPGNGLRASFVQVDPQQVYFWYTKKLPAGTPFEPQEALDMIRRDLLPFKGYMQTVVRHIPVEKLIRSDLYDIAPAHTWYRGRIVLLGDAAHATTPNLGQGASQAVEDAWVLAGCLATESSITAAFQAYQDKRIARAHKIVNTSWSLAMLTNRKGRFITWLRNRLLKSVPRRIADKQIAFLFGIRW</sequence>
<evidence type="ECO:0000256" key="1">
    <source>
        <dbReference type="ARBA" id="ARBA00023002"/>
    </source>
</evidence>
<dbReference type="PRINTS" id="PR00420">
    <property type="entry name" value="RNGMNOXGNASE"/>
</dbReference>
<gene>
    <name evidence="4" type="ORF">ECE50_017740</name>
</gene>
<dbReference type="SUPFAM" id="SSF51905">
    <property type="entry name" value="FAD/NAD(P)-binding domain"/>
    <property type="match status" value="1"/>
</dbReference>
<organism evidence="4 5">
    <name type="scientific">Chitinophaga solisilvae</name>
    <dbReference type="NCBI Taxonomy" id="1233460"/>
    <lineage>
        <taxon>Bacteria</taxon>
        <taxon>Pseudomonadati</taxon>
        <taxon>Bacteroidota</taxon>
        <taxon>Chitinophagia</taxon>
        <taxon>Chitinophagales</taxon>
        <taxon>Chitinophagaceae</taxon>
        <taxon>Chitinophaga</taxon>
    </lineage>
</organism>
<proteinExistence type="predicted"/>
<dbReference type="InterPro" id="IPR002938">
    <property type="entry name" value="FAD-bd"/>
</dbReference>
<comment type="caution">
    <text evidence="4">The sequence shown here is derived from an EMBL/GenBank/DDBJ whole genome shotgun (WGS) entry which is preliminary data.</text>
</comment>
<dbReference type="InterPro" id="IPR050493">
    <property type="entry name" value="FAD-dep_Monooxygenase_BioMet"/>
</dbReference>
<keyword evidence="1" id="KW-0560">Oxidoreductase</keyword>
<dbReference type="PANTHER" id="PTHR13789">
    <property type="entry name" value="MONOOXYGENASE"/>
    <property type="match status" value="1"/>
</dbReference>
<dbReference type="OrthoDB" id="9766816at2"/>
<feature type="domain" description="FAD-binding" evidence="3">
    <location>
        <begin position="2"/>
        <end position="338"/>
    </location>
</feature>
<dbReference type="GO" id="GO:0004497">
    <property type="term" value="F:monooxygenase activity"/>
    <property type="evidence" value="ECO:0007669"/>
    <property type="project" value="UniProtKB-KW"/>
</dbReference>
<evidence type="ECO:0000313" key="4">
    <source>
        <dbReference type="EMBL" id="NSL88688.1"/>
    </source>
</evidence>
<evidence type="ECO:0000256" key="2">
    <source>
        <dbReference type="ARBA" id="ARBA00023033"/>
    </source>
</evidence>
<keyword evidence="5" id="KW-1185">Reference proteome</keyword>
<keyword evidence="2" id="KW-0503">Monooxygenase</keyword>
<reference evidence="4" key="1">
    <citation type="submission" date="2020-05" db="EMBL/GenBank/DDBJ databases">
        <title>Chitinophaga laudate sp. nov., isolated from a tropical peat swamp.</title>
        <authorList>
            <person name="Goh C.B.S."/>
            <person name="Lee M.S."/>
            <person name="Parimannan S."/>
            <person name="Pasbakhsh P."/>
            <person name="Yule C.M."/>
            <person name="Rajandas H."/>
            <person name="Loke S."/>
            <person name="Croft L."/>
            <person name="Tan J.B.L."/>
        </authorList>
    </citation>
    <scope>NUCLEOTIDE SEQUENCE</scope>
    <source>
        <strain evidence="4">Mgbs1</strain>
    </source>
</reference>
<name>A0A9Q5GWA7_9BACT</name>
<dbReference type="GO" id="GO:0071949">
    <property type="term" value="F:FAD binding"/>
    <property type="evidence" value="ECO:0007669"/>
    <property type="project" value="InterPro"/>
</dbReference>
<dbReference type="EMBL" id="RIAR02000001">
    <property type="protein sequence ID" value="NSL88688.1"/>
    <property type="molecule type" value="Genomic_DNA"/>
</dbReference>
<protein>
    <submittedName>
        <fullName evidence="4">NAD(P)-binding protein</fullName>
    </submittedName>
</protein>